<dbReference type="SUPFAM" id="SSF50969">
    <property type="entry name" value="YVTN repeat-like/Quinoprotein amine dehydrogenase"/>
    <property type="match status" value="1"/>
</dbReference>
<evidence type="ECO:0000256" key="1">
    <source>
        <dbReference type="ARBA" id="ARBA00022737"/>
    </source>
</evidence>
<dbReference type="InterPro" id="IPR056884">
    <property type="entry name" value="NPHP3-like_N"/>
</dbReference>
<dbReference type="InterPro" id="IPR015943">
    <property type="entry name" value="WD40/YVTN_repeat-like_dom_sf"/>
</dbReference>
<gene>
    <name evidence="5" type="ORF">VP1G_01632</name>
</gene>
<feature type="compositionally biased region" description="Low complexity" evidence="2">
    <location>
        <begin position="37"/>
        <end position="49"/>
    </location>
</feature>
<dbReference type="Gene3D" id="3.40.50.300">
    <property type="entry name" value="P-loop containing nucleotide triphosphate hydrolases"/>
    <property type="match status" value="1"/>
</dbReference>
<feature type="region of interest" description="Disordered" evidence="2">
    <location>
        <begin position="1"/>
        <end position="76"/>
    </location>
</feature>
<dbReference type="Proteomes" id="UP000078576">
    <property type="component" value="Unassembled WGS sequence"/>
</dbReference>
<dbReference type="EMBL" id="KN714672">
    <property type="protein sequence ID" value="KUI54142.1"/>
    <property type="molecule type" value="Genomic_DNA"/>
</dbReference>
<keyword evidence="6" id="KW-1185">Reference proteome</keyword>
<dbReference type="STRING" id="694573.A0A194UR18"/>
<dbReference type="SMART" id="SM00320">
    <property type="entry name" value="WD40"/>
    <property type="match status" value="4"/>
</dbReference>
<dbReference type="InterPro" id="IPR027417">
    <property type="entry name" value="P-loop_NTPase"/>
</dbReference>
<organism evidence="5 6">
    <name type="scientific">Cytospora mali</name>
    <name type="common">Apple Valsa canker fungus</name>
    <name type="synonym">Valsa mali</name>
    <dbReference type="NCBI Taxonomy" id="578113"/>
    <lineage>
        <taxon>Eukaryota</taxon>
        <taxon>Fungi</taxon>
        <taxon>Dikarya</taxon>
        <taxon>Ascomycota</taxon>
        <taxon>Pezizomycotina</taxon>
        <taxon>Sordariomycetes</taxon>
        <taxon>Sordariomycetidae</taxon>
        <taxon>Diaporthales</taxon>
        <taxon>Cytosporaceae</taxon>
        <taxon>Cytospora</taxon>
    </lineage>
</organism>
<feature type="compositionally biased region" description="Basic and acidic residues" evidence="2">
    <location>
        <begin position="22"/>
        <end position="34"/>
    </location>
</feature>
<feature type="region of interest" description="Disordered" evidence="2">
    <location>
        <begin position="572"/>
        <end position="604"/>
    </location>
</feature>
<name>A0A194UR18_CYTMA</name>
<dbReference type="SUPFAM" id="SSF52540">
    <property type="entry name" value="P-loop containing nucleoside triphosphate hydrolases"/>
    <property type="match status" value="1"/>
</dbReference>
<reference evidence="6" key="1">
    <citation type="submission" date="2014-12" db="EMBL/GenBank/DDBJ databases">
        <title>Genome Sequence of Valsa Canker Pathogens Uncovers a Specific Adaption of Colonization on Woody Bark.</title>
        <authorList>
            <person name="Yin Z."/>
            <person name="Liu H."/>
            <person name="Gao X."/>
            <person name="Li Z."/>
            <person name="Song N."/>
            <person name="Ke X."/>
            <person name="Dai Q."/>
            <person name="Wu Y."/>
            <person name="Sun Y."/>
            <person name="Xu J.-R."/>
            <person name="Kang Z.K."/>
            <person name="Wang L."/>
            <person name="Huang L."/>
        </authorList>
    </citation>
    <scope>NUCLEOTIDE SEQUENCE [LARGE SCALE GENOMIC DNA]</scope>
    <source>
        <strain evidence="6">SXYL134</strain>
    </source>
</reference>
<dbReference type="SUPFAM" id="SSF50978">
    <property type="entry name" value="WD40 repeat-like"/>
    <property type="match status" value="1"/>
</dbReference>
<feature type="domain" description="GPI inositol-deacylase winged helix" evidence="3">
    <location>
        <begin position="472"/>
        <end position="555"/>
    </location>
</feature>
<sequence>MSEPLLEKPQGGPRPRRSRIVSPEHMDANLREAGRVTSSASARSLLSRTLTRRAQEPDDGSNDPKGPLGLTTVHDPGPDRVVVADIIFVHGLNGGSQSTWSKSNKPSHFWPKAWLSADNAFREDVRIHSFGYSSGLGRESVLNIRDFAKSLLAAVEDSPVINRDDESTTQEDRCELSRVLGIFDAPEDDLMMHDSVRLPGSCKWLSSKDYYLAWRDSLEPKFLWLSGRPGAGKSVMAGHVVNDLRERGSDCCFFFFQSSDNTKSNPNTFLRSMAWQMAMLHPAMLLKIKELAPEGKDATIDQVDHTPVWRKLYLYGILKVWLDRPQFWIIDSIDESKASADVMNFLVGIQKSWPVSILVTSRDPVKLHLSKTISPTSIRSETISDEDVKEDIALLLKSNMDLLPCPASDRWPTPETMATHILENSGGCFLWASLICSELQKVTSENEIEGVLKSIPSDMDALYTKILQDVSNARFGKDVAKAFITWTTYAFRPLRTSEIQEPIELDISDKIDDVERTIAKCCGNIIYVDTHGKVQLIHATAREFLMTRPFGSEFTATKSEGHRRLAKFLMQRDGGTSRPSRLTSDREARTIRSSPSDVSPRNRRLRPELKMINDHHQQPSIAPPASFSTHPFTRYASKYVFPHLKFIHSDDQEILTLVVKFFASNSVLRWIEFIAAHGNLHAVYKAGKIVNAILARRSRSYPPLSFVQGQTMFQMLEKWGDDLIHIVTKLSRQLRSWPHSIHHIIPSFCPRGSAIRQQFANPSRGGFNVLGLSRTSWDDCLATISYEKSMKPNAVAAAPGLFAVGMMVPGSKIIVYGDSFFEEMHTFMHNEPVWRLAFSDSGNEFASSGVKMVRIWSTVSGNEIANFRIRSPCLALQFSEENILRVVTRQNHLIEWDVLEQKLLHDPYDEWTRDLAERMQLRSPTTVALGSATGLMCVIYRGEDIILWDYLEDRLHDIYEKDTGSVSNVGSHKVAEGSTTVGWVTFSHAIDTNLLAAAYMDGDMVVYDIETGEAISTLQNGNIVFVASSPDGRTLAGADSHGNLTLFEFQTLRPVYRIQFDTKIFPKDLAFTSDSRRIIEIRGNQCRIWEPSVLFHTDAPDDDNGDTASVSISVSTAIQEIGFQATRAPDITAMTCCKASSVVFYALHDSSVFACDIAGEPKSQLLFIVTTRIPVHLVELDESSSILATGDRAGRITARKVLGCNAHHNPLDLQTDEPLVDVMAPGDGLIENILISGRHSRLFVSTRERDALLSIHDGGKGTYIAEAKRDGKSTWLNHPTIPDYLTQKTQAKKAPGLPTYFKYGMAKTLRIHETQ</sequence>
<dbReference type="InterPro" id="IPR036322">
    <property type="entry name" value="WD40_repeat_dom_sf"/>
</dbReference>
<evidence type="ECO:0000313" key="5">
    <source>
        <dbReference type="EMBL" id="KUI54142.1"/>
    </source>
</evidence>
<proteinExistence type="predicted"/>
<protein>
    <submittedName>
        <fullName evidence="5">Vegetative incompatibility protein HET-E-1</fullName>
    </submittedName>
</protein>
<feature type="domain" description="Nephrocystin 3-like N-terminal" evidence="4">
    <location>
        <begin position="200"/>
        <end position="362"/>
    </location>
</feature>
<dbReference type="PANTHER" id="PTHR10039:SF16">
    <property type="entry name" value="GPI INOSITOL-DEACYLASE"/>
    <property type="match status" value="1"/>
</dbReference>
<dbReference type="InterPro" id="IPR011044">
    <property type="entry name" value="Quino_amine_DH_bsu"/>
</dbReference>
<accession>A0A194UR18</accession>
<dbReference type="Pfam" id="PF22939">
    <property type="entry name" value="WHD_GPIID"/>
    <property type="match status" value="1"/>
</dbReference>
<keyword evidence="1" id="KW-0677">Repeat</keyword>
<dbReference type="InterPro" id="IPR054471">
    <property type="entry name" value="GPIID_WHD"/>
</dbReference>
<dbReference type="OrthoDB" id="194358at2759"/>
<dbReference type="PANTHER" id="PTHR10039">
    <property type="entry name" value="AMELOGENIN"/>
    <property type="match status" value="1"/>
</dbReference>
<evidence type="ECO:0000259" key="3">
    <source>
        <dbReference type="Pfam" id="PF22939"/>
    </source>
</evidence>
<evidence type="ECO:0000256" key="2">
    <source>
        <dbReference type="SAM" id="MobiDB-lite"/>
    </source>
</evidence>
<dbReference type="InterPro" id="IPR001680">
    <property type="entry name" value="WD40_rpt"/>
</dbReference>
<dbReference type="Pfam" id="PF24883">
    <property type="entry name" value="NPHP3_N"/>
    <property type="match status" value="1"/>
</dbReference>
<evidence type="ECO:0000313" key="6">
    <source>
        <dbReference type="Proteomes" id="UP000078576"/>
    </source>
</evidence>
<evidence type="ECO:0000259" key="4">
    <source>
        <dbReference type="Pfam" id="PF24883"/>
    </source>
</evidence>
<dbReference type="Gene3D" id="2.130.10.10">
    <property type="entry name" value="YVTN repeat-like/Quinoprotein amine dehydrogenase"/>
    <property type="match status" value="2"/>
</dbReference>